<evidence type="ECO:0000259" key="10">
    <source>
        <dbReference type="PROSITE" id="PS50106"/>
    </source>
</evidence>
<dbReference type="GO" id="GO:0005737">
    <property type="term" value="C:cytoplasm"/>
    <property type="evidence" value="ECO:0007669"/>
    <property type="project" value="UniProtKB-SubCell"/>
</dbReference>
<dbReference type="PROSITE" id="PS50106">
    <property type="entry name" value="PDZ"/>
    <property type="match status" value="2"/>
</dbReference>
<keyword evidence="6" id="KW-0677">Repeat</keyword>
<sequence>MSLYPSLEDMKVDKFMKAQNTPTASPLKALPLPEPEPYYDAKSEEIGKNQILCCIYALSVCTHGMSWAAAPITGSDLGVKRAEIRQGVREVVLCKDMDGKIGLRLKVIDNGVFVQLVQANTPAALAGLRFGDQILQINGKSCAGWSNDNAHKELKNANPEKITLAVRDRPLERFVTLHQDMNRQLGFLFKKGRITSIVKDSSAARNGLLTDHQICEINGQNIIGLKDSQITDILNSSGGVVTVTVMPVVIFEHMMKRMSSSIVKSLMDHSIPEV</sequence>
<reference evidence="11" key="1">
    <citation type="submission" date="2025-08" db="UniProtKB">
        <authorList>
            <consortium name="Ensembl"/>
        </authorList>
    </citation>
    <scope>IDENTIFICATION</scope>
</reference>
<dbReference type="InterPro" id="IPR001478">
    <property type="entry name" value="PDZ"/>
</dbReference>
<dbReference type="FunFam" id="2.30.42.10:FF:000043">
    <property type="entry name" value="Syntenin-1 isoform X1"/>
    <property type="match status" value="1"/>
</dbReference>
<evidence type="ECO:0000256" key="2">
    <source>
        <dbReference type="ARBA" id="ARBA00004236"/>
    </source>
</evidence>
<reference evidence="11" key="2">
    <citation type="submission" date="2025-09" db="UniProtKB">
        <authorList>
            <consortium name="Ensembl"/>
        </authorList>
    </citation>
    <scope>IDENTIFICATION</scope>
</reference>
<keyword evidence="7" id="KW-0446">Lipid-binding</keyword>
<dbReference type="PANTHER" id="PTHR12345">
    <property type="entry name" value="SYNTENIN RELATED"/>
    <property type="match status" value="1"/>
</dbReference>
<dbReference type="GO" id="GO:0005886">
    <property type="term" value="C:plasma membrane"/>
    <property type="evidence" value="ECO:0007669"/>
    <property type="project" value="UniProtKB-SubCell"/>
</dbReference>
<evidence type="ECO:0000256" key="3">
    <source>
        <dbReference type="ARBA" id="ARBA00004496"/>
    </source>
</evidence>
<dbReference type="Ensembl" id="ENSSRHT00000006086.1">
    <property type="protein sequence ID" value="ENSSRHP00000005872.1"/>
    <property type="gene ID" value="ENSSRHG00000003638.1"/>
</dbReference>
<protein>
    <submittedName>
        <fullName evidence="11">Syntenin-1-like</fullName>
    </submittedName>
</protein>
<keyword evidence="4" id="KW-1003">Cell membrane</keyword>
<evidence type="ECO:0000256" key="7">
    <source>
        <dbReference type="ARBA" id="ARBA00023121"/>
    </source>
</evidence>
<keyword evidence="8" id="KW-0472">Membrane</keyword>
<evidence type="ECO:0000313" key="12">
    <source>
        <dbReference type="Proteomes" id="UP000472270"/>
    </source>
</evidence>
<evidence type="ECO:0000256" key="9">
    <source>
        <dbReference type="ARBA" id="ARBA00023242"/>
    </source>
</evidence>
<evidence type="ECO:0000256" key="5">
    <source>
        <dbReference type="ARBA" id="ARBA00022490"/>
    </source>
</evidence>
<proteinExistence type="predicted"/>
<dbReference type="CDD" id="cd06721">
    <property type="entry name" value="PDZ1_syntenin-like"/>
    <property type="match status" value="1"/>
</dbReference>
<dbReference type="InterPro" id="IPR036034">
    <property type="entry name" value="PDZ_sf"/>
</dbReference>
<dbReference type="Gene3D" id="2.30.42.10">
    <property type="match status" value="2"/>
</dbReference>
<dbReference type="FunFam" id="2.30.42.10:FF:000065">
    <property type="entry name" value="syntenin-1 isoform X1"/>
    <property type="match status" value="1"/>
</dbReference>
<gene>
    <name evidence="11" type="primary">LOC107730132</name>
</gene>
<feature type="domain" description="PDZ" evidence="10">
    <location>
        <begin position="174"/>
        <end position="249"/>
    </location>
</feature>
<feature type="domain" description="PDZ" evidence="10">
    <location>
        <begin position="90"/>
        <end position="169"/>
    </location>
</feature>
<evidence type="ECO:0000256" key="6">
    <source>
        <dbReference type="ARBA" id="ARBA00022737"/>
    </source>
</evidence>
<dbReference type="SMART" id="SM00228">
    <property type="entry name" value="PDZ"/>
    <property type="match status" value="2"/>
</dbReference>
<accession>A0A673FSG2</accession>
<dbReference type="AlphaFoldDB" id="A0A673FSG2"/>
<dbReference type="Pfam" id="PF00595">
    <property type="entry name" value="PDZ"/>
    <property type="match status" value="2"/>
</dbReference>
<evidence type="ECO:0000256" key="4">
    <source>
        <dbReference type="ARBA" id="ARBA00022475"/>
    </source>
</evidence>
<comment type="subcellular location">
    <subcellularLocation>
        <location evidence="2">Cell membrane</location>
    </subcellularLocation>
    <subcellularLocation>
        <location evidence="3">Cytoplasm</location>
    </subcellularLocation>
    <subcellularLocation>
        <location evidence="1">Nucleus</location>
    </subcellularLocation>
</comment>
<dbReference type="Proteomes" id="UP000472270">
    <property type="component" value="Unassembled WGS sequence"/>
</dbReference>
<evidence type="ECO:0000256" key="8">
    <source>
        <dbReference type="ARBA" id="ARBA00023136"/>
    </source>
</evidence>
<keyword evidence="5" id="KW-0963">Cytoplasm</keyword>
<evidence type="ECO:0000313" key="11">
    <source>
        <dbReference type="Ensembl" id="ENSSRHP00000005872.1"/>
    </source>
</evidence>
<dbReference type="GO" id="GO:0008289">
    <property type="term" value="F:lipid binding"/>
    <property type="evidence" value="ECO:0007669"/>
    <property type="project" value="UniProtKB-KW"/>
</dbReference>
<organism evidence="11 12">
    <name type="scientific">Sinocyclocheilus rhinocerous</name>
    <dbReference type="NCBI Taxonomy" id="307959"/>
    <lineage>
        <taxon>Eukaryota</taxon>
        <taxon>Metazoa</taxon>
        <taxon>Chordata</taxon>
        <taxon>Craniata</taxon>
        <taxon>Vertebrata</taxon>
        <taxon>Euteleostomi</taxon>
        <taxon>Actinopterygii</taxon>
        <taxon>Neopterygii</taxon>
        <taxon>Teleostei</taxon>
        <taxon>Ostariophysi</taxon>
        <taxon>Cypriniformes</taxon>
        <taxon>Cyprinidae</taxon>
        <taxon>Cyprininae</taxon>
        <taxon>Sinocyclocheilus</taxon>
    </lineage>
</organism>
<keyword evidence="12" id="KW-1185">Reference proteome</keyword>
<dbReference type="InterPro" id="IPR051230">
    <property type="entry name" value="APP-Binding"/>
</dbReference>
<dbReference type="GO" id="GO:0005634">
    <property type="term" value="C:nucleus"/>
    <property type="evidence" value="ECO:0007669"/>
    <property type="project" value="UniProtKB-SubCell"/>
</dbReference>
<name>A0A673FSG2_9TELE</name>
<evidence type="ECO:0000256" key="1">
    <source>
        <dbReference type="ARBA" id="ARBA00004123"/>
    </source>
</evidence>
<dbReference type="PANTHER" id="PTHR12345:SF18">
    <property type="entry name" value="SYNDECAN-BINDING PROTEIN (SYNTENIN)"/>
    <property type="match status" value="1"/>
</dbReference>
<keyword evidence="9" id="KW-0539">Nucleus</keyword>
<dbReference type="SUPFAM" id="SSF50156">
    <property type="entry name" value="PDZ domain-like"/>
    <property type="match status" value="2"/>
</dbReference>